<gene>
    <name evidence="1" type="ORF">QX249_24765</name>
</gene>
<comment type="caution">
    <text evidence="1">The sequence shown here is derived from an EMBL/GenBank/DDBJ whole genome shotgun (WGS) entry which is preliminary data.</text>
</comment>
<dbReference type="RefSeq" id="WP_311020953.1">
    <property type="nucleotide sequence ID" value="NZ_JAUHGG010000012.1"/>
</dbReference>
<dbReference type="SUPFAM" id="SSF52540">
    <property type="entry name" value="P-loop containing nucleoside triphosphate hydrolases"/>
    <property type="match status" value="1"/>
</dbReference>
<proteinExistence type="predicted"/>
<reference evidence="1" key="1">
    <citation type="submission" date="2023-06" db="EMBL/GenBank/DDBJ databases">
        <title>Genomic Diversity of Vibrio spp. and Metagenomic Analysis of Pathogens in Florida Gulf Coastal Waters Following Hurricane Ian.</title>
        <authorList>
            <person name="Brumfield K.D."/>
        </authorList>
    </citation>
    <scope>NUCLEOTIDE SEQUENCE</scope>
    <source>
        <strain evidence="1">WBS2B-138</strain>
    </source>
</reference>
<accession>A0AAW8QC05</accession>
<organism evidence="1 2">
    <name type="scientific">Vibrio parahaemolyticus</name>
    <dbReference type="NCBI Taxonomy" id="670"/>
    <lineage>
        <taxon>Bacteria</taxon>
        <taxon>Pseudomonadati</taxon>
        <taxon>Pseudomonadota</taxon>
        <taxon>Gammaproteobacteria</taxon>
        <taxon>Vibrionales</taxon>
        <taxon>Vibrionaceae</taxon>
        <taxon>Vibrio</taxon>
    </lineage>
</organism>
<dbReference type="AlphaFoldDB" id="A0AAW8QC05"/>
<evidence type="ECO:0000313" key="1">
    <source>
        <dbReference type="EMBL" id="MDS1823858.1"/>
    </source>
</evidence>
<dbReference type="InterPro" id="IPR027417">
    <property type="entry name" value="P-loop_NTPase"/>
</dbReference>
<dbReference type="Gene3D" id="3.40.50.300">
    <property type="entry name" value="P-loop containing nucleotide triphosphate hydrolases"/>
    <property type="match status" value="1"/>
</dbReference>
<evidence type="ECO:0000313" key="2">
    <source>
        <dbReference type="Proteomes" id="UP001253193"/>
    </source>
</evidence>
<protein>
    <recommendedName>
        <fullName evidence="3">Deoxynucleotide monophosphate kinase</fullName>
    </recommendedName>
</protein>
<sequence length="225" mass="25799">MDNQTNFSSVIEKLKTYDISSTDIDSAKLWLSKQCYSMGLDELETNIALSILMPKSNSRLNLMVFGYKRHGKDTVCEYLRDNYAVSFASSSYTACELFLFDKIKEKFGYKTVDEAFNDRGNHRQLWYEEIKAYNVKNGLDALGKVIFENNSVYCGIRDKEEFEALKAGGYFDLAIWVDASDRLPPEEAESMKLTKEDADIVITNNEDLASLYKKLDKIFDTILKP</sequence>
<name>A0AAW8QC05_VIBPH</name>
<evidence type="ECO:0008006" key="3">
    <source>
        <dbReference type="Google" id="ProtNLM"/>
    </source>
</evidence>
<dbReference type="Proteomes" id="UP001253193">
    <property type="component" value="Unassembled WGS sequence"/>
</dbReference>
<dbReference type="EMBL" id="JAUHGG010000012">
    <property type="protein sequence ID" value="MDS1823858.1"/>
    <property type="molecule type" value="Genomic_DNA"/>
</dbReference>